<comment type="caution">
    <text evidence="1">The sequence shown here is derived from an EMBL/GenBank/DDBJ whole genome shotgun (WGS) entry which is preliminary data.</text>
</comment>
<protein>
    <submittedName>
        <fullName evidence="1">Uncharacterized protein</fullName>
    </submittedName>
</protein>
<name>A0ACC3N0D4_9PEZI</name>
<gene>
    <name evidence="1" type="ORF">LTR37_012078</name>
</gene>
<accession>A0ACC3N0D4</accession>
<dbReference type="Proteomes" id="UP001281147">
    <property type="component" value="Unassembled WGS sequence"/>
</dbReference>
<proteinExistence type="predicted"/>
<organism evidence="1 2">
    <name type="scientific">Vermiconidia calcicola</name>
    <dbReference type="NCBI Taxonomy" id="1690605"/>
    <lineage>
        <taxon>Eukaryota</taxon>
        <taxon>Fungi</taxon>
        <taxon>Dikarya</taxon>
        <taxon>Ascomycota</taxon>
        <taxon>Pezizomycotina</taxon>
        <taxon>Dothideomycetes</taxon>
        <taxon>Dothideomycetidae</taxon>
        <taxon>Mycosphaerellales</taxon>
        <taxon>Extremaceae</taxon>
        <taxon>Vermiconidia</taxon>
    </lineage>
</organism>
<evidence type="ECO:0000313" key="2">
    <source>
        <dbReference type="Proteomes" id="UP001281147"/>
    </source>
</evidence>
<keyword evidence="2" id="KW-1185">Reference proteome</keyword>
<dbReference type="EMBL" id="JAUTXU010000109">
    <property type="protein sequence ID" value="KAK3707583.1"/>
    <property type="molecule type" value="Genomic_DNA"/>
</dbReference>
<sequence>MATARTIFLTGAPETESLRWDDQHLLSELKAPFTACLDERTFTSGQPLLSSSAPTAPFTKWRSVDYHSPATKILLAKEDAFQPTQFLSFHDDHGAGALNDDDTGFLEHSVAVLDGLDSSQILPKTAADPPDAEEQTTFLSTEESFTTDSLTESSFHTTSNASILPVSPERGDIPSCPITDLKHIPNATHITRILPQTITVNLLVGIISISPARTVTLRRKNAEMNIIELTVGDDTRAGFSISLWLTPLDSQHRPADDLRETIKNLRTGDVVLVRNVALGCFRGCVYGQSLSRRFARNSTMLMVLREGDLGVEGGAFGAKVQRVRRWTSDFVGVAKESLSFVEARTATGKRKNDELPPDTQD</sequence>
<evidence type="ECO:0000313" key="1">
    <source>
        <dbReference type="EMBL" id="KAK3707583.1"/>
    </source>
</evidence>
<reference evidence="1" key="1">
    <citation type="submission" date="2023-07" db="EMBL/GenBank/DDBJ databases">
        <title>Black Yeasts Isolated from many extreme environments.</title>
        <authorList>
            <person name="Coleine C."/>
            <person name="Stajich J.E."/>
            <person name="Selbmann L."/>
        </authorList>
    </citation>
    <scope>NUCLEOTIDE SEQUENCE</scope>
    <source>
        <strain evidence="1">CCFEE 5714</strain>
    </source>
</reference>